<evidence type="ECO:0000313" key="9">
    <source>
        <dbReference type="EMBL" id="OGM02070.1"/>
    </source>
</evidence>
<dbReference type="Gene3D" id="3.40.50.1360">
    <property type="match status" value="1"/>
</dbReference>
<comment type="catalytic activity">
    <reaction evidence="1 7">
        <text>6-phospho-D-glucono-1,5-lactone + H2O = 6-phospho-D-gluconate + H(+)</text>
        <dbReference type="Rhea" id="RHEA:12556"/>
        <dbReference type="ChEBI" id="CHEBI:15377"/>
        <dbReference type="ChEBI" id="CHEBI:15378"/>
        <dbReference type="ChEBI" id="CHEBI:57955"/>
        <dbReference type="ChEBI" id="CHEBI:58759"/>
        <dbReference type="EC" id="3.1.1.31"/>
    </reaction>
</comment>
<evidence type="ECO:0000259" key="8">
    <source>
        <dbReference type="Pfam" id="PF01182"/>
    </source>
</evidence>
<keyword evidence="7" id="KW-0378">Hydrolase</keyword>
<evidence type="ECO:0000256" key="6">
    <source>
        <dbReference type="ARBA" id="ARBA00020337"/>
    </source>
</evidence>
<comment type="caution">
    <text evidence="9">The sequence shown here is derived from an EMBL/GenBank/DDBJ whole genome shotgun (WGS) entry which is preliminary data.</text>
</comment>
<evidence type="ECO:0000256" key="4">
    <source>
        <dbReference type="ARBA" id="ARBA00010662"/>
    </source>
</evidence>
<feature type="domain" description="Glucosamine/galactosamine-6-phosphate isomerase" evidence="8">
    <location>
        <begin position="10"/>
        <end position="239"/>
    </location>
</feature>
<evidence type="ECO:0000313" key="10">
    <source>
        <dbReference type="Proteomes" id="UP000178735"/>
    </source>
</evidence>
<dbReference type="SUPFAM" id="SSF100950">
    <property type="entry name" value="NagB/RpiA/CoA transferase-like"/>
    <property type="match status" value="1"/>
</dbReference>
<dbReference type="NCBIfam" id="TIGR01198">
    <property type="entry name" value="pgl"/>
    <property type="match status" value="1"/>
</dbReference>
<dbReference type="GO" id="GO:0017057">
    <property type="term" value="F:6-phosphogluconolactonase activity"/>
    <property type="evidence" value="ECO:0007669"/>
    <property type="project" value="UniProtKB-UniRule"/>
</dbReference>
<comment type="pathway">
    <text evidence="3 7">Carbohydrate degradation; pentose phosphate pathway; D-ribulose 5-phosphate from D-glucose 6-phosphate (oxidative stage): step 2/3.</text>
</comment>
<name>A0A1F7WH18_9BACT</name>
<organism evidence="9 10">
    <name type="scientific">Candidatus Wallbacteria bacterium GWC2_49_35</name>
    <dbReference type="NCBI Taxonomy" id="1817813"/>
    <lineage>
        <taxon>Bacteria</taxon>
        <taxon>Candidatus Walliibacteriota</taxon>
    </lineage>
</organism>
<evidence type="ECO:0000256" key="1">
    <source>
        <dbReference type="ARBA" id="ARBA00000832"/>
    </source>
</evidence>
<evidence type="ECO:0000256" key="3">
    <source>
        <dbReference type="ARBA" id="ARBA00004961"/>
    </source>
</evidence>
<dbReference type="STRING" id="1817813.A2008_12695"/>
<dbReference type="Pfam" id="PF01182">
    <property type="entry name" value="Glucosamine_iso"/>
    <property type="match status" value="1"/>
</dbReference>
<protein>
    <recommendedName>
        <fullName evidence="6 7">6-phosphogluconolactonase</fullName>
        <shortName evidence="7">6PGL</shortName>
        <ecNumber evidence="5 7">3.1.1.31</ecNumber>
    </recommendedName>
</protein>
<dbReference type="InterPro" id="IPR039104">
    <property type="entry name" value="6PGL"/>
</dbReference>
<dbReference type="GO" id="GO:0005975">
    <property type="term" value="P:carbohydrate metabolic process"/>
    <property type="evidence" value="ECO:0007669"/>
    <property type="project" value="UniProtKB-UniRule"/>
</dbReference>
<dbReference type="InterPro" id="IPR005900">
    <property type="entry name" value="6-phosphogluconolactonase_DevB"/>
</dbReference>
<dbReference type="EMBL" id="MGFH01000217">
    <property type="protein sequence ID" value="OGM02070.1"/>
    <property type="molecule type" value="Genomic_DNA"/>
</dbReference>
<dbReference type="UniPathway" id="UPA00115">
    <property type="reaction ID" value="UER00409"/>
</dbReference>
<evidence type="ECO:0000256" key="7">
    <source>
        <dbReference type="RuleBase" id="RU365095"/>
    </source>
</evidence>
<gene>
    <name evidence="7" type="primary">pgl</name>
    <name evidence="9" type="ORF">A2008_12695</name>
</gene>
<dbReference type="PANTHER" id="PTHR11054">
    <property type="entry name" value="6-PHOSPHOGLUCONOLACTONASE"/>
    <property type="match status" value="1"/>
</dbReference>
<dbReference type="EC" id="3.1.1.31" evidence="5 7"/>
<evidence type="ECO:0000256" key="2">
    <source>
        <dbReference type="ARBA" id="ARBA00002681"/>
    </source>
</evidence>
<comment type="similarity">
    <text evidence="4 7">Belongs to the glucosamine/galactosamine-6-phosphate isomerase family. 6-phosphogluconolactonase subfamily.</text>
</comment>
<reference evidence="9 10" key="1">
    <citation type="journal article" date="2016" name="Nat. Commun.">
        <title>Thousands of microbial genomes shed light on interconnected biogeochemical processes in an aquifer system.</title>
        <authorList>
            <person name="Anantharaman K."/>
            <person name="Brown C.T."/>
            <person name="Hug L.A."/>
            <person name="Sharon I."/>
            <person name="Castelle C.J."/>
            <person name="Probst A.J."/>
            <person name="Thomas B.C."/>
            <person name="Singh A."/>
            <person name="Wilkins M.J."/>
            <person name="Karaoz U."/>
            <person name="Brodie E.L."/>
            <person name="Williams K.H."/>
            <person name="Hubbard S.S."/>
            <person name="Banfield J.F."/>
        </authorList>
    </citation>
    <scope>NUCLEOTIDE SEQUENCE [LARGE SCALE GENOMIC DNA]</scope>
</reference>
<comment type="function">
    <text evidence="2 7">Hydrolysis of 6-phosphogluconolactone to 6-phosphogluconate.</text>
</comment>
<accession>A0A1F7WH18</accession>
<evidence type="ECO:0000256" key="5">
    <source>
        <dbReference type="ARBA" id="ARBA00013198"/>
    </source>
</evidence>
<dbReference type="PANTHER" id="PTHR11054:SF0">
    <property type="entry name" value="6-PHOSPHOGLUCONOLACTONASE"/>
    <property type="match status" value="1"/>
</dbReference>
<proteinExistence type="inferred from homology"/>
<dbReference type="InterPro" id="IPR006148">
    <property type="entry name" value="Glc/Gal-6P_isomerase"/>
</dbReference>
<dbReference type="GO" id="GO:0006098">
    <property type="term" value="P:pentose-phosphate shunt"/>
    <property type="evidence" value="ECO:0007669"/>
    <property type="project" value="UniProtKB-UniPathway"/>
</dbReference>
<sequence length="257" mass="27450">MLKIEYREDRAGLYEIFSAAVTEIIVKKQSAGGKTVIGLSGGSTPALFYKNLAENAGQSKHSAIRWDNVSFFLGDERHAAPDSAESNFGNAVETLCSGSAIPKESVRPLVIDKNVPKLISADYEKKILSATGGSGAFDLVILGMGADGHTASLFAGTLRGACDLNPKGFRKIKNIAPGSFFISHYVPEKGAVRYTLTPEAILTAEKIIMLVTGSEKASALRAAVTPETRLTEIPAAFVFQAFKNGTRPLTLITDIRL</sequence>
<dbReference type="AlphaFoldDB" id="A0A1F7WH18"/>
<dbReference type="InterPro" id="IPR037171">
    <property type="entry name" value="NagB/RpiA_transferase-like"/>
</dbReference>
<dbReference type="Proteomes" id="UP000178735">
    <property type="component" value="Unassembled WGS sequence"/>
</dbReference>
<dbReference type="CDD" id="cd01400">
    <property type="entry name" value="6PGL"/>
    <property type="match status" value="1"/>
</dbReference>